<accession>A0ABS0HLB4</accession>
<dbReference type="Proteomes" id="UP000600799">
    <property type="component" value="Unassembled WGS sequence"/>
</dbReference>
<dbReference type="PANTHER" id="PTHR43300">
    <property type="entry name" value="ACETYLTRANSFERASE"/>
    <property type="match status" value="1"/>
</dbReference>
<evidence type="ECO:0000313" key="2">
    <source>
        <dbReference type="EMBL" id="MBF9153045.1"/>
    </source>
</evidence>
<dbReference type="Gene3D" id="2.160.10.10">
    <property type="entry name" value="Hexapeptide repeat proteins"/>
    <property type="match status" value="1"/>
</dbReference>
<gene>
    <name evidence="2" type="ORF">I2488_18735</name>
</gene>
<dbReference type="PANTHER" id="PTHR43300:SF11">
    <property type="entry name" value="ACETYLTRANSFERASE RV3034C-RELATED"/>
    <property type="match status" value="1"/>
</dbReference>
<proteinExistence type="inferred from homology"/>
<protein>
    <submittedName>
        <fullName evidence="2">Acyltransferase</fullName>
    </submittedName>
</protein>
<name>A0ABS0HLB4_9SPHN</name>
<keyword evidence="2" id="KW-0012">Acyltransferase</keyword>
<dbReference type="GO" id="GO:0016746">
    <property type="term" value="F:acyltransferase activity"/>
    <property type="evidence" value="ECO:0007669"/>
    <property type="project" value="UniProtKB-KW"/>
</dbReference>
<dbReference type="InterPro" id="IPR011004">
    <property type="entry name" value="Trimer_LpxA-like_sf"/>
</dbReference>
<dbReference type="InterPro" id="IPR001451">
    <property type="entry name" value="Hexapep"/>
</dbReference>
<reference evidence="2 3" key="1">
    <citation type="submission" date="2020-11" db="EMBL/GenBank/DDBJ databases">
        <title>The genome sequence of Novosphingobium sp. 1Y9A.</title>
        <authorList>
            <person name="Liu Y."/>
        </authorList>
    </citation>
    <scope>NUCLEOTIDE SEQUENCE [LARGE SCALE GENOMIC DNA]</scope>
    <source>
        <strain evidence="2 3">1Y9A</strain>
    </source>
</reference>
<comment type="similarity">
    <text evidence="1">Belongs to the transferase hexapeptide repeat family.</text>
</comment>
<keyword evidence="2" id="KW-0808">Transferase</keyword>
<sequence length="166" mass="18089">MSLNRLHALRRVLLNAKRTVLTRIFRMDIHPTVELSLSAKLDLTFPAGVHIGAYTYIAYAAYILTHDRTRGLYLHTRIGANCFIGSYSIILPGVQIGDNCVIGAGAVVTKDVPARSVVAGNPARVIRSDIEVGRYGRFLDADDTERALRASDPAVGALPDKFLGKN</sequence>
<dbReference type="SUPFAM" id="SSF51161">
    <property type="entry name" value="Trimeric LpxA-like enzymes"/>
    <property type="match status" value="1"/>
</dbReference>
<keyword evidence="3" id="KW-1185">Reference proteome</keyword>
<dbReference type="Pfam" id="PF00132">
    <property type="entry name" value="Hexapep"/>
    <property type="match status" value="1"/>
</dbReference>
<dbReference type="InterPro" id="IPR050179">
    <property type="entry name" value="Trans_hexapeptide_repeat"/>
</dbReference>
<evidence type="ECO:0000313" key="3">
    <source>
        <dbReference type="Proteomes" id="UP000600799"/>
    </source>
</evidence>
<comment type="caution">
    <text evidence="2">The sequence shown here is derived from an EMBL/GenBank/DDBJ whole genome shotgun (WGS) entry which is preliminary data.</text>
</comment>
<evidence type="ECO:0000256" key="1">
    <source>
        <dbReference type="ARBA" id="ARBA00007274"/>
    </source>
</evidence>
<dbReference type="EMBL" id="JADQDC010000019">
    <property type="protein sequence ID" value="MBF9153045.1"/>
    <property type="molecule type" value="Genomic_DNA"/>
</dbReference>
<organism evidence="2 3">
    <name type="scientific">Novosphingobium jiangmenense</name>
    <dbReference type="NCBI Taxonomy" id="2791981"/>
    <lineage>
        <taxon>Bacteria</taxon>
        <taxon>Pseudomonadati</taxon>
        <taxon>Pseudomonadota</taxon>
        <taxon>Alphaproteobacteria</taxon>
        <taxon>Sphingomonadales</taxon>
        <taxon>Sphingomonadaceae</taxon>
        <taxon>Novosphingobium</taxon>
    </lineage>
</organism>